<dbReference type="EMBL" id="JAWDES010000006">
    <property type="protein sequence ID" value="MDU0261258.1"/>
    <property type="molecule type" value="Genomic_DNA"/>
</dbReference>
<gene>
    <name evidence="2" type="ORF">CE91St16_00700</name>
    <name evidence="3" type="ORF">RVH17_14290</name>
</gene>
<organism evidence="2 4">
    <name type="scientific">Alistipes finegoldii</name>
    <dbReference type="NCBI Taxonomy" id="214856"/>
    <lineage>
        <taxon>Bacteria</taxon>
        <taxon>Pseudomonadati</taxon>
        <taxon>Bacteroidota</taxon>
        <taxon>Bacteroidia</taxon>
        <taxon>Bacteroidales</taxon>
        <taxon>Rikenellaceae</taxon>
        <taxon>Alistipes</taxon>
    </lineage>
</organism>
<dbReference type="Proteomes" id="UP001181347">
    <property type="component" value="Unassembled WGS sequence"/>
</dbReference>
<dbReference type="EMBL" id="BQOL01000001">
    <property type="protein sequence ID" value="GKI17162.1"/>
    <property type="molecule type" value="Genomic_DNA"/>
</dbReference>
<dbReference type="RefSeq" id="WP_014776230.1">
    <property type="nucleotide sequence ID" value="NZ_AP025581.1"/>
</dbReference>
<evidence type="ECO:0000313" key="4">
    <source>
        <dbReference type="Proteomes" id="UP001055105"/>
    </source>
</evidence>
<name>A0AA37KJN9_9BACT</name>
<evidence type="ECO:0000313" key="3">
    <source>
        <dbReference type="EMBL" id="MDU0261258.1"/>
    </source>
</evidence>
<feature type="region of interest" description="Disordered" evidence="1">
    <location>
        <begin position="28"/>
        <end position="48"/>
    </location>
</feature>
<reference evidence="2" key="1">
    <citation type="submission" date="2022-01" db="EMBL/GenBank/DDBJ databases">
        <title>Novel bile acid biosynthetic pathways are enriched in the microbiome of centenarians.</title>
        <authorList>
            <person name="Sato Y."/>
            <person name="Atarashi K."/>
            <person name="Plichta R.D."/>
            <person name="Arai Y."/>
            <person name="Sasajima S."/>
            <person name="Kearney M.S."/>
            <person name="Suda W."/>
            <person name="Takeshita K."/>
            <person name="Sasaki T."/>
            <person name="Okamoto S."/>
            <person name="Skelly N.A."/>
            <person name="Okamura Y."/>
            <person name="Vlamakis H."/>
            <person name="Li Y."/>
            <person name="Tanoue T."/>
            <person name="Takei H."/>
            <person name="Nittono H."/>
            <person name="Narushima S."/>
            <person name="Irie J."/>
            <person name="Itoh H."/>
            <person name="Moriya K."/>
            <person name="Sugiura Y."/>
            <person name="Suematsu M."/>
            <person name="Moritoki N."/>
            <person name="Shibata S."/>
            <person name="Littman R.D."/>
            <person name="Fischbach A.M."/>
            <person name="Uwamino Y."/>
            <person name="Inoue T."/>
            <person name="Honda A."/>
            <person name="Hattori M."/>
            <person name="Murai T."/>
            <person name="Xavier J.R."/>
            <person name="Hirose N."/>
            <person name="Honda K."/>
        </authorList>
    </citation>
    <scope>NUCLEOTIDE SEQUENCE</scope>
    <source>
        <strain evidence="2">CE91-St16</strain>
    </source>
</reference>
<evidence type="ECO:0000256" key="1">
    <source>
        <dbReference type="SAM" id="MobiDB-lite"/>
    </source>
</evidence>
<comment type="caution">
    <text evidence="2">The sequence shown here is derived from an EMBL/GenBank/DDBJ whole genome shotgun (WGS) entry which is preliminary data.</text>
</comment>
<protein>
    <submittedName>
        <fullName evidence="2">Uncharacterized protein</fullName>
    </submittedName>
</protein>
<evidence type="ECO:0000313" key="2">
    <source>
        <dbReference type="EMBL" id="GKI17162.1"/>
    </source>
</evidence>
<sequence>MDTLKTDKTDTAEAENIETMELLTGMLDNATQCGGTDDENPEPEKSGK</sequence>
<accession>A0AA37KJN9</accession>
<proteinExistence type="predicted"/>
<dbReference type="Proteomes" id="UP001055105">
    <property type="component" value="Unassembled WGS sequence"/>
</dbReference>
<reference evidence="3" key="2">
    <citation type="submission" date="2023-10" db="EMBL/GenBank/DDBJ databases">
        <title>Genome Sequence of the Bacteria from From Gut Wall in Crohn's Disease.</title>
        <authorList>
            <person name="Rodriguez-Palacios A."/>
        </authorList>
    </citation>
    <scope>NUCLEOTIDE SEQUENCE</scope>
    <source>
        <strain evidence="3">CavFT-hAR58</strain>
    </source>
</reference>
<dbReference type="AlphaFoldDB" id="A0AA37KJN9"/>